<name>A0A4Z2HBT5_9TELE</name>
<evidence type="ECO:0000313" key="3">
    <source>
        <dbReference type="Proteomes" id="UP000314294"/>
    </source>
</evidence>
<proteinExistence type="predicted"/>
<evidence type="ECO:0000313" key="2">
    <source>
        <dbReference type="EMBL" id="TNN62354.1"/>
    </source>
</evidence>
<sequence>MDFASVLEQRCAQSLFIFTGQDSTPAVVGSLLMLRCDAWLLFEQPELEIDEVEVHSRLPAIKGNLNVKPTEEAVLLSKKKGDPSAIKSHLNGPIRLQLGSRRQAGQSAEWAPVQLQCIVFMFPTRSTIRLVQPEQLSAASIPKTLQHRTTERTAATGQNGRSGGDYSSQTTSPLTQLQVFRTAD</sequence>
<gene>
    <name evidence="2" type="ORF">EYF80_027424</name>
</gene>
<evidence type="ECO:0000256" key="1">
    <source>
        <dbReference type="SAM" id="MobiDB-lite"/>
    </source>
</evidence>
<feature type="region of interest" description="Disordered" evidence="1">
    <location>
        <begin position="141"/>
        <end position="175"/>
    </location>
</feature>
<dbReference type="AlphaFoldDB" id="A0A4Z2HBT5"/>
<dbReference type="Proteomes" id="UP000314294">
    <property type="component" value="Unassembled WGS sequence"/>
</dbReference>
<reference evidence="2 3" key="1">
    <citation type="submission" date="2019-03" db="EMBL/GenBank/DDBJ databases">
        <title>First draft genome of Liparis tanakae, snailfish: a comprehensive survey of snailfish specific genes.</title>
        <authorList>
            <person name="Kim W."/>
            <person name="Song I."/>
            <person name="Jeong J.-H."/>
            <person name="Kim D."/>
            <person name="Kim S."/>
            <person name="Ryu S."/>
            <person name="Song J.Y."/>
            <person name="Lee S.K."/>
        </authorList>
    </citation>
    <scope>NUCLEOTIDE SEQUENCE [LARGE SCALE GENOMIC DNA]</scope>
    <source>
        <tissue evidence="2">Muscle</tissue>
    </source>
</reference>
<comment type="caution">
    <text evidence="2">The sequence shown here is derived from an EMBL/GenBank/DDBJ whole genome shotgun (WGS) entry which is preliminary data.</text>
</comment>
<feature type="compositionally biased region" description="Polar residues" evidence="1">
    <location>
        <begin position="152"/>
        <end position="175"/>
    </location>
</feature>
<organism evidence="2 3">
    <name type="scientific">Liparis tanakae</name>
    <name type="common">Tanaka's snailfish</name>
    <dbReference type="NCBI Taxonomy" id="230148"/>
    <lineage>
        <taxon>Eukaryota</taxon>
        <taxon>Metazoa</taxon>
        <taxon>Chordata</taxon>
        <taxon>Craniata</taxon>
        <taxon>Vertebrata</taxon>
        <taxon>Euteleostomi</taxon>
        <taxon>Actinopterygii</taxon>
        <taxon>Neopterygii</taxon>
        <taxon>Teleostei</taxon>
        <taxon>Neoteleostei</taxon>
        <taxon>Acanthomorphata</taxon>
        <taxon>Eupercaria</taxon>
        <taxon>Perciformes</taxon>
        <taxon>Cottioidei</taxon>
        <taxon>Cottales</taxon>
        <taxon>Liparidae</taxon>
        <taxon>Liparis</taxon>
    </lineage>
</organism>
<protein>
    <submittedName>
        <fullName evidence="2">Uncharacterized protein</fullName>
    </submittedName>
</protein>
<accession>A0A4Z2HBT5</accession>
<dbReference type="EMBL" id="SRLO01000295">
    <property type="protein sequence ID" value="TNN62354.1"/>
    <property type="molecule type" value="Genomic_DNA"/>
</dbReference>
<keyword evidence="3" id="KW-1185">Reference proteome</keyword>